<name>A0A0A2MBZ8_9FLAO</name>
<keyword evidence="2" id="KW-1133">Transmembrane helix</keyword>
<evidence type="ECO:0000313" key="3">
    <source>
        <dbReference type="EMBL" id="KGO89146.1"/>
    </source>
</evidence>
<gene>
    <name evidence="3" type="ORF">Q764_08725</name>
</gene>
<protein>
    <submittedName>
        <fullName evidence="3">Uncharacterized protein</fullName>
    </submittedName>
</protein>
<evidence type="ECO:0000256" key="2">
    <source>
        <dbReference type="SAM" id="Phobius"/>
    </source>
</evidence>
<dbReference type="STRING" id="1121899.GCA_000430025_01977"/>
<feature type="transmembrane region" description="Helical" evidence="2">
    <location>
        <begin position="37"/>
        <end position="55"/>
    </location>
</feature>
<proteinExistence type="predicted"/>
<dbReference type="EMBL" id="JRLW01000010">
    <property type="protein sequence ID" value="KGO89146.1"/>
    <property type="molecule type" value="Genomic_DNA"/>
</dbReference>
<evidence type="ECO:0000313" key="4">
    <source>
        <dbReference type="Proteomes" id="UP000030121"/>
    </source>
</evidence>
<dbReference type="Proteomes" id="UP000030121">
    <property type="component" value="Unassembled WGS sequence"/>
</dbReference>
<keyword evidence="4" id="KW-1185">Reference proteome</keyword>
<dbReference type="AlphaFoldDB" id="A0A0A2MBZ8"/>
<evidence type="ECO:0000256" key="1">
    <source>
        <dbReference type="SAM" id="MobiDB-lite"/>
    </source>
</evidence>
<organism evidence="3 4">
    <name type="scientific">Flavobacterium suncheonense GH29-5 = DSM 17707</name>
    <dbReference type="NCBI Taxonomy" id="1121899"/>
    <lineage>
        <taxon>Bacteria</taxon>
        <taxon>Pseudomonadati</taxon>
        <taxon>Bacteroidota</taxon>
        <taxon>Flavobacteriia</taxon>
        <taxon>Flavobacteriales</taxon>
        <taxon>Flavobacteriaceae</taxon>
        <taxon>Flavobacterium</taxon>
    </lineage>
</organism>
<keyword evidence="2" id="KW-0812">Transmembrane</keyword>
<sequence length="85" mass="10007">MVVIIIGGYLKFCNKTSSTQFDYRRLGTYTQKQTIDGNGTLILGALLLLVSLWMYNEYKTEKTERDERKEKEELEFLNKHDKDSH</sequence>
<reference evidence="3 4" key="1">
    <citation type="submission" date="2013-09" db="EMBL/GenBank/DDBJ databases">
        <authorList>
            <person name="Zeng Z."/>
            <person name="Chen C."/>
        </authorList>
    </citation>
    <scope>NUCLEOTIDE SEQUENCE [LARGE SCALE GENOMIC DNA]</scope>
    <source>
        <strain evidence="3 4">GH29-5</strain>
    </source>
</reference>
<keyword evidence="2" id="KW-0472">Membrane</keyword>
<comment type="caution">
    <text evidence="3">The sequence shown here is derived from an EMBL/GenBank/DDBJ whole genome shotgun (WGS) entry which is preliminary data.</text>
</comment>
<accession>A0A0A2MBZ8</accession>
<feature type="region of interest" description="Disordered" evidence="1">
    <location>
        <begin position="64"/>
        <end position="85"/>
    </location>
</feature>